<feature type="compositionally biased region" description="Basic and acidic residues" evidence="5">
    <location>
        <begin position="1478"/>
        <end position="1489"/>
    </location>
</feature>
<dbReference type="GO" id="GO:0090313">
    <property type="term" value="P:regulation of protein targeting to membrane"/>
    <property type="evidence" value="ECO:0007669"/>
    <property type="project" value="TreeGrafter"/>
</dbReference>
<dbReference type="GeneID" id="82150031"/>
<keyword evidence="4" id="KW-0472">Membrane</keyword>
<evidence type="ECO:0000313" key="7">
    <source>
        <dbReference type="EMBL" id="TGG40893.1"/>
    </source>
</evidence>
<feature type="region of interest" description="Disordered" evidence="5">
    <location>
        <begin position="1473"/>
        <end position="1512"/>
    </location>
</feature>
<dbReference type="InterPro" id="IPR007452">
    <property type="entry name" value="TamB_C"/>
</dbReference>
<dbReference type="PANTHER" id="PTHR30441">
    <property type="entry name" value="DUF748 DOMAIN-CONTAINING PROTEIN"/>
    <property type="match status" value="1"/>
</dbReference>
<accession>A0A4Z0VBR2</accession>
<comment type="caution">
    <text evidence="7">The sequence shown here is derived from an EMBL/GenBank/DDBJ whole genome shotgun (WGS) entry which is preliminary data.</text>
</comment>
<evidence type="ECO:0000256" key="2">
    <source>
        <dbReference type="ARBA" id="ARBA00022692"/>
    </source>
</evidence>
<dbReference type="GO" id="GO:0005886">
    <property type="term" value="C:plasma membrane"/>
    <property type="evidence" value="ECO:0007669"/>
    <property type="project" value="InterPro"/>
</dbReference>
<dbReference type="InterPro" id="IPR052894">
    <property type="entry name" value="AsmA-related"/>
</dbReference>
<dbReference type="GO" id="GO:0009306">
    <property type="term" value="P:protein secretion"/>
    <property type="evidence" value="ECO:0007669"/>
    <property type="project" value="InterPro"/>
</dbReference>
<evidence type="ECO:0000313" key="8">
    <source>
        <dbReference type="Proteomes" id="UP000297635"/>
    </source>
</evidence>
<comment type="subcellular location">
    <subcellularLocation>
        <location evidence="1">Membrane</location>
        <topology evidence="1">Single-pass membrane protein</topology>
    </subcellularLocation>
</comment>
<evidence type="ECO:0000256" key="3">
    <source>
        <dbReference type="ARBA" id="ARBA00022989"/>
    </source>
</evidence>
<feature type="domain" description="Translocation and assembly module TamB C-terminal" evidence="6">
    <location>
        <begin position="1012"/>
        <end position="1458"/>
    </location>
</feature>
<dbReference type="PANTHER" id="PTHR30441:SF8">
    <property type="entry name" value="DUF748 DOMAIN-CONTAINING PROTEIN"/>
    <property type="match status" value="1"/>
</dbReference>
<dbReference type="Proteomes" id="UP000297635">
    <property type="component" value="Unassembled WGS sequence"/>
</dbReference>
<evidence type="ECO:0000256" key="5">
    <source>
        <dbReference type="SAM" id="MobiDB-lite"/>
    </source>
</evidence>
<gene>
    <name evidence="7" type="ORF">EZ315_09540</name>
</gene>
<keyword evidence="3" id="KW-1133">Transmembrane helix</keyword>
<proteinExistence type="predicted"/>
<sequence length="1512" mass="166802">MLYILLSIPGIQNALGHRAEKELTTLLGTDVSIGKVEYSPFTRIVLKDVTVNDTTGQQALSIGNLGAGVSINESLWNKRFVITYAEIIDLKARLWRDSIGAPLNIDPIIARFKKKEPSKNSSFDLAVNMVVIRKSSISYDILSEPYKGKGIFDSNHIALSEIRADLRAPRISNEAIDAQIKRMGAIEQSGLVLSSLSGKLYMDTKKAILADLSIHMPQSSLAFDNIEINSSPLAKGFDYRDINTQITLLPDAHISTEDLSPLIPDLEGLDLTADLELDTEGDANEVNINRLDVSLRENNSHIHMSGIISGYNHGRDSLAFDFDNINVSLNVPSVLAIISRFGDKGADLTHRLKPLSSLGDINLLGQIAATERNLDFKGSIITSNGSIDLDAGVMRQSDQTPLKIDGKLVASGFNPSGLDPKLAPLTELTLESSVDLSIGHNRTIDGTAELNIATAIWKDMAYNDIAGTANFAGKHIDITLDSNTPDADFSLRGEYDNGGDQPLTGLYADIRNISLSPFISNGAYRDYNVSAGIDASVKGKSIDLMEGWLNVKDFHLSNNHDNRHLDLDLVNISSAIKDSIRTVSAAGGPINLSLQGDFTFPNLVKDMKQLTAKIFPSLLPNEHGSENISTHADLHLTINPDTAISRFFKLPVEVIHPIKLEASTNDKDNMARLLLSAPYLKQKDKLIEETSLTAAIDANDSTCHVGFSTLVPTKNGQLDLRIKSTGADDRIATDINWRIDRKAEFSGDISFVSSFSRDDDNALLTDIKVAPGKVVFNDSIWNVTPAEITVNPGRINISNLGASRSGQTLAINGVAGVDSLSRLEVVLDHIDLDYVFETLALSDAVKFGGIATGRIFGESLLSKDPILYTPRLLVEGLSYNNCNFGLGDIHSWWDNNTKTITIGADITQLNGKHSRITGKIMPMSEELDFNFSADEAPSAFMLPFMSAFTSKVDGFISGNARLFGTFKDLDLSGDIYVKDLGMKLDFTNTVYTVSDSVHITPGVITFNDVILKDKYGNQAKLSGEVTHRYFHDPAFRFKITDVRDMLVYDVGEHDTDDPWYGRIYGSGSAEVKGVPGKIDIGVNMRTSAKSTFTFVLSDAAHSVEYDFITLRDRDKGKKDSVAALDPTQLIIKLLRERIKKEEQGAPTVYAMEFNVDITPDATLNLIMDPIGGDKITAHGSGHLRMNYASDGELEMYGEYTLNRGSYNFTLQDIIIKDFTILEGSKITFLGDPYAAQLNIRAAYSLNANLSDLDESFLEDRELTRTNVKVNAIMIVTGDMRQPDIKFDLEFPTLTADTYRKVRSIISTDEMMSRQIIYLLALNRFYTPEYMATTHGNELVSVASSTLSSRLGSMLGQLSDNWSIAPAIRSDRGDFSDVEVDVALSSQLLDNRLLFNGNLGYRDKSLNNNSFIGDFDIRYLLNRLGTIQLKAYNRYNDQNYYLKSALTTQGIGVVFKRDFDNIFSFLRPIKNKLNKRRQEKNDPSKAENDSTKTAIPNDSINKKSTRYEVKLDE</sequence>
<dbReference type="EMBL" id="SJSA01000001">
    <property type="protein sequence ID" value="TGG40893.1"/>
    <property type="molecule type" value="Genomic_DNA"/>
</dbReference>
<evidence type="ECO:0000256" key="1">
    <source>
        <dbReference type="ARBA" id="ARBA00004167"/>
    </source>
</evidence>
<evidence type="ECO:0000259" key="6">
    <source>
        <dbReference type="Pfam" id="PF04357"/>
    </source>
</evidence>
<organism evidence="7 8">
    <name type="scientific">Duncaniella freteri</name>
    <dbReference type="NCBI Taxonomy" id="2530391"/>
    <lineage>
        <taxon>Bacteria</taxon>
        <taxon>Pseudomonadati</taxon>
        <taxon>Bacteroidota</taxon>
        <taxon>Bacteroidia</taxon>
        <taxon>Bacteroidales</taxon>
        <taxon>Muribaculaceae</taxon>
        <taxon>Duncaniella</taxon>
    </lineage>
</organism>
<protein>
    <submittedName>
        <fullName evidence="7">Translocation/assembly module TamB</fullName>
    </submittedName>
</protein>
<keyword evidence="8" id="KW-1185">Reference proteome</keyword>
<dbReference type="RefSeq" id="WP_135471850.1">
    <property type="nucleotide sequence ID" value="NZ_SJSA01000001.1"/>
</dbReference>
<name>A0A4Z0VBR2_9BACT</name>
<reference evidence="7 8" key="1">
    <citation type="submission" date="2019-02" db="EMBL/GenBank/DDBJ databases">
        <title>Isolation and identification of novel species under the genus Muribaculum.</title>
        <authorList>
            <person name="Miyake S."/>
            <person name="Ding Y."/>
            <person name="Low A."/>
            <person name="Soh M."/>
            <person name="Seedorf H."/>
        </authorList>
    </citation>
    <scope>NUCLEOTIDE SEQUENCE [LARGE SCALE GENOMIC DNA]</scope>
    <source>
        <strain evidence="7 8">TLL-A3</strain>
    </source>
</reference>
<evidence type="ECO:0000256" key="4">
    <source>
        <dbReference type="ARBA" id="ARBA00023136"/>
    </source>
</evidence>
<dbReference type="Pfam" id="PF04357">
    <property type="entry name" value="TamB"/>
    <property type="match status" value="1"/>
</dbReference>
<keyword evidence="2" id="KW-0812">Transmembrane</keyword>